<evidence type="ECO:0000313" key="2">
    <source>
        <dbReference type="Proteomes" id="UP000016361"/>
    </source>
</evidence>
<dbReference type="Gene3D" id="3.40.50.150">
    <property type="entry name" value="Vaccinia Virus protein VP39"/>
    <property type="match status" value="1"/>
</dbReference>
<protein>
    <submittedName>
        <fullName evidence="1">Uncharacterized protein</fullName>
    </submittedName>
</protein>
<organism evidence="1 2">
    <name type="scientific">Lentilactobacillus otakiensis DSM 19908 = JCM 15040</name>
    <dbReference type="NCBI Taxonomy" id="1423780"/>
    <lineage>
        <taxon>Bacteria</taxon>
        <taxon>Bacillati</taxon>
        <taxon>Bacillota</taxon>
        <taxon>Bacilli</taxon>
        <taxon>Lactobacillales</taxon>
        <taxon>Lactobacillaceae</taxon>
        <taxon>Lentilactobacillus</taxon>
    </lineage>
</organism>
<dbReference type="InterPro" id="IPR029063">
    <property type="entry name" value="SAM-dependent_MTases_sf"/>
</dbReference>
<dbReference type="AlphaFoldDB" id="S4NF97"/>
<keyword evidence="2" id="KW-1185">Reference proteome</keyword>
<proteinExistence type="predicted"/>
<dbReference type="eggNOG" id="COG4123">
    <property type="taxonomic scope" value="Bacteria"/>
</dbReference>
<reference evidence="2" key="1">
    <citation type="journal article" date="2013" name="Genome Announc.">
        <title>Draft Genome Sequence of D-Branched-Chain Amino Acid Producer Lactobacillus otakiensis JCM 15040T, Isolated from a Traditional Japanese Pickle.</title>
        <authorList>
            <person name="Doi K."/>
            <person name="Mori K."/>
            <person name="Mutaguchi Y."/>
            <person name="Tashiro K."/>
            <person name="Fujino Y."/>
            <person name="Ohmori T."/>
            <person name="Kuhara S."/>
            <person name="Ohshima T."/>
        </authorList>
    </citation>
    <scope>NUCLEOTIDE SEQUENCE [LARGE SCALE GENOMIC DNA]</scope>
    <source>
        <strain evidence="2">JCM 15040</strain>
    </source>
</reference>
<evidence type="ECO:0000313" key="1">
    <source>
        <dbReference type="EMBL" id="GAD15922.1"/>
    </source>
</evidence>
<accession>S4NF97</accession>
<gene>
    <name evidence="1" type="ORF">LOT_0460</name>
</gene>
<dbReference type="EMBL" id="BASH01000001">
    <property type="protein sequence ID" value="GAD15922.1"/>
    <property type="molecule type" value="Genomic_DNA"/>
</dbReference>
<sequence>MQVNLHGDERIDQLYSKGIQIIQSKEVFSFSLDAVLLADFVQTSGHKTKKLLICVPATGQLACF</sequence>
<name>S4NF97_9LACO</name>
<dbReference type="Proteomes" id="UP000016361">
    <property type="component" value="Unassembled WGS sequence"/>
</dbReference>
<comment type="caution">
    <text evidence="1">The sequence shown here is derived from an EMBL/GenBank/DDBJ whole genome shotgun (WGS) entry which is preliminary data.</text>
</comment>